<evidence type="ECO:0000256" key="4">
    <source>
        <dbReference type="ARBA" id="ARBA00022741"/>
    </source>
</evidence>
<keyword evidence="3" id="KW-0479">Metal-binding</keyword>
<evidence type="ECO:0000256" key="6">
    <source>
        <dbReference type="ARBA" id="ARBA00022842"/>
    </source>
</evidence>
<dbReference type="EMBL" id="JAUSWO010000001">
    <property type="protein sequence ID" value="MDQ0513720.1"/>
    <property type="molecule type" value="Genomic_DNA"/>
</dbReference>
<dbReference type="Gene3D" id="3.40.1190.10">
    <property type="entry name" value="Mur-like, catalytic domain"/>
    <property type="match status" value="1"/>
</dbReference>
<keyword evidence="8" id="KW-1185">Reference proteome</keyword>
<dbReference type="PANTHER" id="PTHR11136:SF0">
    <property type="entry name" value="DIHYDROFOLATE SYNTHETASE-RELATED"/>
    <property type="match status" value="1"/>
</dbReference>
<keyword evidence="6" id="KW-0460">Magnesium</keyword>
<name>A0ABU0LYM5_9BACT</name>
<evidence type="ECO:0000256" key="5">
    <source>
        <dbReference type="ARBA" id="ARBA00022840"/>
    </source>
</evidence>
<dbReference type="InterPro" id="IPR001645">
    <property type="entry name" value="Folylpolyglutamate_synth"/>
</dbReference>
<dbReference type="EC" id="6.3.2.12" evidence="7"/>
<keyword evidence="5" id="KW-0067">ATP-binding</keyword>
<evidence type="ECO:0000313" key="8">
    <source>
        <dbReference type="Proteomes" id="UP001240643"/>
    </source>
</evidence>
<sequence length="386" mass="44749">MKNTIELFQDFNLDRGNLERFKKRLKKFSNFHKKLKVIHIVGTNGKGSLSNFLAETLIQNGYKVGLFTSPSFIDHNERIKVNGQMISDTDLIKYLQQIKEWVNNQSINFFEVFTWIAIMHFNAQGCDLCVFEAGIGGEFDSTNVFKNNLATLVTSLSFDHQDVLGSTIDAIAAQKLLIAKKQEPVFISYSNKNIKPILLKIRQDLIFVNYRQISNDLFINDAACSLIKFCKYFNYKLDYEIFRKNILGRLSLFSNNVLLDGAHNFHGIKKMYANLRKNFAHQKIIIVYSSLQTKNYQKSIKYLSKKLANRFYVSFFQHDKAIAKDDVDTAVSQLEWDQIKTFVAQMQQEYLIVFCGSIYFISAVYDLLSLDKFQEMRPILPVRIKS</sequence>
<dbReference type="InterPro" id="IPR036565">
    <property type="entry name" value="Mur-like_cat_sf"/>
</dbReference>
<evidence type="ECO:0000256" key="1">
    <source>
        <dbReference type="ARBA" id="ARBA00008276"/>
    </source>
</evidence>
<evidence type="ECO:0000313" key="7">
    <source>
        <dbReference type="EMBL" id="MDQ0513720.1"/>
    </source>
</evidence>
<evidence type="ECO:0000256" key="3">
    <source>
        <dbReference type="ARBA" id="ARBA00022723"/>
    </source>
</evidence>
<dbReference type="RefSeq" id="WP_256547579.1">
    <property type="nucleotide sequence ID" value="NZ_CP101809.1"/>
</dbReference>
<proteinExistence type="inferred from homology"/>
<reference evidence="7" key="1">
    <citation type="submission" date="2023-07" db="EMBL/GenBank/DDBJ databases">
        <title>Genomic Encyclopedia of Type Strains, Phase IV (KMG-IV): sequencing the most valuable type-strain genomes for metagenomic binning, comparative biology and taxonomic classification.</title>
        <authorList>
            <person name="Goeker M."/>
        </authorList>
    </citation>
    <scope>NUCLEOTIDE SEQUENCE [LARGE SCALE GENOMIC DNA]</scope>
    <source>
        <strain evidence="7">DSM 21204</strain>
    </source>
</reference>
<dbReference type="InterPro" id="IPR036615">
    <property type="entry name" value="Mur_ligase_C_dom_sf"/>
</dbReference>
<dbReference type="EC" id="6.3.2.17" evidence="7"/>
<dbReference type="GO" id="GO:0004326">
    <property type="term" value="F:tetrahydrofolylpolyglutamate synthase activity"/>
    <property type="evidence" value="ECO:0007669"/>
    <property type="project" value="UniProtKB-EC"/>
</dbReference>
<dbReference type="Gene3D" id="3.90.190.20">
    <property type="entry name" value="Mur ligase, C-terminal domain"/>
    <property type="match status" value="1"/>
</dbReference>
<organism evidence="7 8">
    <name type="scientific">Mycoplasmoides fastidiosum</name>
    <dbReference type="NCBI Taxonomy" id="92758"/>
    <lineage>
        <taxon>Bacteria</taxon>
        <taxon>Bacillati</taxon>
        <taxon>Mycoplasmatota</taxon>
        <taxon>Mycoplasmoidales</taxon>
        <taxon>Mycoplasmoidaceae</taxon>
        <taxon>Mycoplasmoides</taxon>
    </lineage>
</organism>
<dbReference type="Proteomes" id="UP001240643">
    <property type="component" value="Unassembled WGS sequence"/>
</dbReference>
<evidence type="ECO:0000256" key="2">
    <source>
        <dbReference type="ARBA" id="ARBA00022598"/>
    </source>
</evidence>
<keyword evidence="2 7" id="KW-0436">Ligase</keyword>
<dbReference type="SUPFAM" id="SSF53244">
    <property type="entry name" value="MurD-like peptide ligases, peptide-binding domain"/>
    <property type="match status" value="1"/>
</dbReference>
<dbReference type="GO" id="GO:0008841">
    <property type="term" value="F:dihydrofolate synthase activity"/>
    <property type="evidence" value="ECO:0007669"/>
    <property type="project" value="UniProtKB-EC"/>
</dbReference>
<dbReference type="SUPFAM" id="SSF53623">
    <property type="entry name" value="MurD-like peptide ligases, catalytic domain"/>
    <property type="match status" value="1"/>
</dbReference>
<protein>
    <submittedName>
        <fullName evidence="7">Dihydrofolate synthase/folylpolyglutamate synthase</fullName>
        <ecNumber evidence="7">6.3.2.12</ecNumber>
        <ecNumber evidence="7">6.3.2.17</ecNumber>
    </submittedName>
</protein>
<comment type="similarity">
    <text evidence="1">Belongs to the folylpolyglutamate synthase family.</text>
</comment>
<dbReference type="NCBIfam" id="TIGR01499">
    <property type="entry name" value="folC"/>
    <property type="match status" value="1"/>
</dbReference>
<accession>A0ABU0LYM5</accession>
<keyword evidence="4" id="KW-0547">Nucleotide-binding</keyword>
<dbReference type="PANTHER" id="PTHR11136">
    <property type="entry name" value="FOLYLPOLYGLUTAMATE SYNTHASE-RELATED"/>
    <property type="match status" value="1"/>
</dbReference>
<gene>
    <name evidence="7" type="ORF">J2Z62_000158</name>
</gene>
<comment type="caution">
    <text evidence="7">The sequence shown here is derived from an EMBL/GenBank/DDBJ whole genome shotgun (WGS) entry which is preliminary data.</text>
</comment>